<evidence type="ECO:0000256" key="1">
    <source>
        <dbReference type="ARBA" id="ARBA00007358"/>
    </source>
</evidence>
<evidence type="ECO:0000259" key="12">
    <source>
        <dbReference type="Pfam" id="PF00465"/>
    </source>
</evidence>
<keyword evidence="2 9" id="KW-0479">Metal-binding</keyword>
<dbReference type="SUPFAM" id="SSF56796">
    <property type="entry name" value="Dehydroquinate synthase-like"/>
    <property type="match status" value="1"/>
</dbReference>
<comment type="catalytic activity">
    <reaction evidence="8">
        <text>glycerol + NAD(+) = dihydroxyacetone + NADH + H(+)</text>
        <dbReference type="Rhea" id="RHEA:13769"/>
        <dbReference type="ChEBI" id="CHEBI:15378"/>
        <dbReference type="ChEBI" id="CHEBI:16016"/>
        <dbReference type="ChEBI" id="CHEBI:17754"/>
        <dbReference type="ChEBI" id="CHEBI:57540"/>
        <dbReference type="ChEBI" id="CHEBI:57945"/>
        <dbReference type="EC" id="1.1.1.6"/>
    </reaction>
</comment>
<dbReference type="RefSeq" id="WP_036623725.1">
    <property type="nucleotide sequence ID" value="NZ_BGML01000008.1"/>
</dbReference>
<dbReference type="PATRIC" id="fig|44252.3.peg.5254"/>
<comment type="pathway">
    <text evidence="5">Polyol metabolism; glycerol fermentation; glycerone phosphate from glycerol (oxidative route): step 1/2.</text>
</comment>
<dbReference type="NCBIfam" id="NF006941">
    <property type="entry name" value="PRK09423.1"/>
    <property type="match status" value="1"/>
</dbReference>
<evidence type="ECO:0000313" key="14">
    <source>
        <dbReference type="EMBL" id="MUG24662.1"/>
    </source>
</evidence>
<comment type="caution">
    <text evidence="13">The sequence shown here is derived from an EMBL/GenBank/DDBJ whole genome shotgun (WGS) entry which is preliminary data.</text>
</comment>
<dbReference type="EMBL" id="WNZZ01000017">
    <property type="protein sequence ID" value="MUG24662.1"/>
    <property type="molecule type" value="Genomic_DNA"/>
</dbReference>
<evidence type="ECO:0000256" key="11">
    <source>
        <dbReference type="PIRSR" id="PIRSR000112-3"/>
    </source>
</evidence>
<dbReference type="GeneID" id="77007732"/>
<dbReference type="HOGENOM" id="CLU_044754_1_0_9"/>
<dbReference type="Proteomes" id="UP000442469">
    <property type="component" value="Unassembled WGS sequence"/>
</dbReference>
<dbReference type="InterPro" id="IPR018211">
    <property type="entry name" value="ADH_Fe_CS"/>
</dbReference>
<name>A0A090YTI1_PAEMA</name>
<dbReference type="EC" id="1.1.1.6" evidence="6"/>
<sequence length="380" mass="40382">MRKAFISPTKYVQGEDELLQLGYFVRSFGTSALLIAHRDDVARVKDKLDATAKQFGIAFVESGFMGECSRQEVARLQQIAEEKGCTCTVGLGGGKAIDAAKCVAQGEALIICPTIAATDAPTSHSAVLYTPEGAFDDYAYFKQSPSVVLVDTTVIAKAPTRFLVSGMGDALSTYFEARATSNSYSRVNASLPMGTREGVCPPAVGTNAALTLATLCYEMLLKDGAKAKAACDANQVTQALENIVETNILLSGLGFESGGLAGAHAIHDGLTILEGTHHYYHGEKVAFGTLAQMVLENASDEEMRQVLDFCLSVGLPVCLEDIGVASISDDELRQVAEKACIPEESIHSMPFPVTVEQVAAAIATADRIGKQYKAAKEAHR</sequence>
<dbReference type="PROSITE" id="PS00913">
    <property type="entry name" value="ADH_IRON_1"/>
    <property type="match status" value="1"/>
</dbReference>
<dbReference type="PANTHER" id="PTHR43616">
    <property type="entry name" value="GLYCEROL DEHYDROGENASE"/>
    <property type="match status" value="1"/>
</dbReference>
<dbReference type="PIRSF" id="PIRSF000112">
    <property type="entry name" value="Glycerol_dehydrogenase"/>
    <property type="match status" value="1"/>
</dbReference>
<feature type="binding site" evidence="11">
    <location>
        <position position="123"/>
    </location>
    <ligand>
        <name>NAD(+)</name>
        <dbReference type="ChEBI" id="CHEBI:57540"/>
    </ligand>
</feature>
<dbReference type="CDD" id="cd08170">
    <property type="entry name" value="GlyDH"/>
    <property type="match status" value="1"/>
</dbReference>
<keyword evidence="9" id="KW-0862">Zinc</keyword>
<dbReference type="OrthoDB" id="5198708at2"/>
<keyword evidence="4 11" id="KW-0520">NAD</keyword>
<feature type="binding site" evidence="9">
    <location>
        <position position="169"/>
    </location>
    <ligand>
        <name>glycerol</name>
        <dbReference type="ChEBI" id="CHEBI:17754"/>
    </ligand>
</feature>
<evidence type="ECO:0000256" key="3">
    <source>
        <dbReference type="ARBA" id="ARBA00023002"/>
    </source>
</evidence>
<comment type="cofactor">
    <cofactor evidence="9">
        <name>Zn(2+)</name>
        <dbReference type="ChEBI" id="CHEBI:29105"/>
    </cofactor>
    <text evidence="9">Binds 1 zinc ion per subunit.</text>
</comment>
<feature type="binding site" evidence="11">
    <location>
        <position position="129"/>
    </location>
    <ligand>
        <name>NAD(+)</name>
        <dbReference type="ChEBI" id="CHEBI:57540"/>
    </ligand>
</feature>
<evidence type="ECO:0000313" key="13">
    <source>
        <dbReference type="EMBL" id="KFM95420.1"/>
    </source>
</evidence>
<dbReference type="EMBL" id="JMQA01000042">
    <property type="protein sequence ID" value="KFM95420.1"/>
    <property type="molecule type" value="Genomic_DNA"/>
</dbReference>
<dbReference type="Gene3D" id="1.20.1090.10">
    <property type="entry name" value="Dehydroquinate synthase-like - alpha domain"/>
    <property type="match status" value="1"/>
</dbReference>
<keyword evidence="15" id="KW-1185">Reference proteome</keyword>
<evidence type="ECO:0000256" key="7">
    <source>
        <dbReference type="ARBA" id="ARBA00040132"/>
    </source>
</evidence>
<evidence type="ECO:0000256" key="9">
    <source>
        <dbReference type="PIRSR" id="PIRSR000112-1"/>
    </source>
</evidence>
<feature type="binding site" evidence="11">
    <location>
        <begin position="94"/>
        <end position="98"/>
    </location>
    <ligand>
        <name>NAD(+)</name>
        <dbReference type="ChEBI" id="CHEBI:57540"/>
    </ligand>
</feature>
<dbReference type="Proteomes" id="UP000029278">
    <property type="component" value="Unassembled WGS sequence"/>
</dbReference>
<dbReference type="Gene3D" id="3.40.50.1970">
    <property type="match status" value="1"/>
</dbReference>
<dbReference type="PANTHER" id="PTHR43616:SF5">
    <property type="entry name" value="GLYCEROL DEHYDROGENASE 1"/>
    <property type="match status" value="1"/>
</dbReference>
<accession>A0A090YTI1</accession>
<dbReference type="AlphaFoldDB" id="A0A090YTI1"/>
<dbReference type="InterPro" id="IPR016205">
    <property type="entry name" value="Glycerol_DH"/>
</dbReference>
<evidence type="ECO:0000256" key="6">
    <source>
        <dbReference type="ARBA" id="ARBA00039147"/>
    </source>
</evidence>
<feature type="binding site" evidence="9">
    <location>
        <position position="264"/>
    </location>
    <ligand>
        <name>glycerol</name>
        <dbReference type="ChEBI" id="CHEBI:17754"/>
    </ligand>
</feature>
<dbReference type="STRING" id="44252.DJ90_5526"/>
<protein>
    <recommendedName>
        <fullName evidence="7">Glycerol dehydrogenase</fullName>
        <ecNumber evidence="6">1.1.1.6</ecNumber>
    </recommendedName>
</protein>
<dbReference type="Pfam" id="PF00465">
    <property type="entry name" value="Fe-ADH"/>
    <property type="match status" value="1"/>
</dbReference>
<reference evidence="13 15" key="1">
    <citation type="submission" date="2014-04" db="EMBL/GenBank/DDBJ databases">
        <authorList>
            <person name="Bishop-Lilly K.A."/>
            <person name="Broomall S.M."/>
            <person name="Chain P.S."/>
            <person name="Chertkov O."/>
            <person name="Coyne S.R."/>
            <person name="Daligault H.E."/>
            <person name="Davenport K.W."/>
            <person name="Erkkila T."/>
            <person name="Frey K.G."/>
            <person name="Gibbons H.S."/>
            <person name="Gu W."/>
            <person name="Jaissle J."/>
            <person name="Johnson S.L."/>
            <person name="Koroleva G.I."/>
            <person name="Ladner J.T."/>
            <person name="Lo C.-C."/>
            <person name="Minogue T.D."/>
            <person name="Munk C."/>
            <person name="Palacios G.F."/>
            <person name="Redden C.L."/>
            <person name="Rosenzweig C.N."/>
            <person name="Scholz M.B."/>
            <person name="Teshima H."/>
            <person name="Xu Y."/>
        </authorList>
    </citation>
    <scope>NUCLEOTIDE SEQUENCE [LARGE SCALE GENOMIC DNA]</scope>
    <source>
        <strain evidence="13 15">8244</strain>
    </source>
</reference>
<evidence type="ECO:0000256" key="10">
    <source>
        <dbReference type="PIRSR" id="PIRSR000112-2"/>
    </source>
</evidence>
<evidence type="ECO:0000256" key="2">
    <source>
        <dbReference type="ARBA" id="ARBA00022723"/>
    </source>
</evidence>
<evidence type="ECO:0000313" key="16">
    <source>
        <dbReference type="Proteomes" id="UP000442469"/>
    </source>
</evidence>
<feature type="binding site" evidence="10">
    <location>
        <position position="119"/>
    </location>
    <ligand>
        <name>glycerol</name>
        <dbReference type="ChEBI" id="CHEBI:17754"/>
    </ligand>
</feature>
<evidence type="ECO:0000256" key="5">
    <source>
        <dbReference type="ARBA" id="ARBA00037918"/>
    </source>
</evidence>
<evidence type="ECO:0000256" key="4">
    <source>
        <dbReference type="ARBA" id="ARBA00023027"/>
    </source>
</evidence>
<organism evidence="13 15">
    <name type="scientific">Paenibacillus macerans</name>
    <name type="common">Bacillus macerans</name>
    <dbReference type="NCBI Taxonomy" id="44252"/>
    <lineage>
        <taxon>Bacteria</taxon>
        <taxon>Bacillati</taxon>
        <taxon>Bacillota</taxon>
        <taxon>Bacilli</taxon>
        <taxon>Bacillales</taxon>
        <taxon>Paenibacillaceae</taxon>
        <taxon>Paenibacillus</taxon>
    </lineage>
</organism>
<keyword evidence="3" id="KW-0560">Oxidoreductase</keyword>
<feature type="binding site" evidence="9">
    <location>
        <position position="281"/>
    </location>
    <ligand>
        <name>glycerol</name>
        <dbReference type="ChEBI" id="CHEBI:17754"/>
    </ligand>
</feature>
<gene>
    <name evidence="13" type="ORF">DJ90_5526</name>
    <name evidence="14" type="ORF">GNQ08_20035</name>
</gene>
<reference evidence="14 16" key="2">
    <citation type="submission" date="2019-11" db="EMBL/GenBank/DDBJ databases">
        <title>Draft genome sequences of five Paenibacillus species of dairy origin.</title>
        <authorList>
            <person name="Olajide A.M."/>
            <person name="Chen S."/>
            <person name="Lapointe G."/>
        </authorList>
    </citation>
    <scope>NUCLEOTIDE SEQUENCE [LARGE SCALE GENOMIC DNA]</scope>
    <source>
        <strain evidence="14 16">3CT49</strain>
    </source>
</reference>
<evidence type="ECO:0000256" key="8">
    <source>
        <dbReference type="ARBA" id="ARBA00049006"/>
    </source>
</evidence>
<comment type="similarity">
    <text evidence="1">Belongs to the iron-containing alcohol dehydrogenase family.</text>
</comment>
<dbReference type="GO" id="GO:0005829">
    <property type="term" value="C:cytosol"/>
    <property type="evidence" value="ECO:0007669"/>
    <property type="project" value="TreeGrafter"/>
</dbReference>
<proteinExistence type="inferred from homology"/>
<dbReference type="InterPro" id="IPR001670">
    <property type="entry name" value="ADH_Fe/GldA"/>
</dbReference>
<dbReference type="GO" id="GO:0008888">
    <property type="term" value="F:glycerol dehydrogenase (NAD+) activity"/>
    <property type="evidence" value="ECO:0007669"/>
    <property type="project" value="UniProtKB-EC"/>
</dbReference>
<feature type="domain" description="Alcohol dehydrogenase iron-type/glycerol dehydrogenase GldA" evidence="12">
    <location>
        <begin position="8"/>
        <end position="152"/>
    </location>
</feature>
<evidence type="ECO:0000313" key="15">
    <source>
        <dbReference type="Proteomes" id="UP000029278"/>
    </source>
</evidence>
<dbReference type="GO" id="GO:0046872">
    <property type="term" value="F:metal ion binding"/>
    <property type="evidence" value="ECO:0007669"/>
    <property type="project" value="UniProtKB-KW"/>
</dbReference>